<dbReference type="Gene3D" id="1.10.357.10">
    <property type="entry name" value="Tetracycline Repressor, domain 2"/>
    <property type="match status" value="1"/>
</dbReference>
<organism evidence="6 7">
    <name type="scientific">Achromobacter spanius</name>
    <dbReference type="NCBI Taxonomy" id="217203"/>
    <lineage>
        <taxon>Bacteria</taxon>
        <taxon>Pseudomonadati</taxon>
        <taxon>Pseudomonadota</taxon>
        <taxon>Betaproteobacteria</taxon>
        <taxon>Burkholderiales</taxon>
        <taxon>Alcaligenaceae</taxon>
        <taxon>Achromobacter</taxon>
    </lineage>
</organism>
<dbReference type="SUPFAM" id="SSF46689">
    <property type="entry name" value="Homeodomain-like"/>
    <property type="match status" value="1"/>
</dbReference>
<protein>
    <submittedName>
        <fullName evidence="6">TetR family transcriptional regulator</fullName>
    </submittedName>
</protein>
<dbReference type="PANTHER" id="PTHR30055:SF234">
    <property type="entry name" value="HTH-TYPE TRANSCRIPTIONAL REGULATOR BETI"/>
    <property type="match status" value="1"/>
</dbReference>
<evidence type="ECO:0000259" key="5">
    <source>
        <dbReference type="PROSITE" id="PS50977"/>
    </source>
</evidence>
<sequence>MRTQRQRLPPTVRTGQILDAALQEFSAAGYEGARMEDIALRAGLSKGGLYAHFSSKEQVFRALLERHLTPARLDARAIVEASASVRQLAERLVDHLYASLANPAMIATMRLLLAESARVPHLARRWRQETADAHLADIVSLLALARERGLCEGGVAARHPELLLSPVVHAIVMAILASADEPFDLAARRDAHVALICGLL</sequence>
<dbReference type="OrthoDB" id="116240at2"/>
<dbReference type="FunFam" id="1.10.10.60:FF:000141">
    <property type="entry name" value="TetR family transcriptional regulator"/>
    <property type="match status" value="1"/>
</dbReference>
<dbReference type="PROSITE" id="PS50977">
    <property type="entry name" value="HTH_TETR_2"/>
    <property type="match status" value="1"/>
</dbReference>
<reference evidence="6 7" key="1">
    <citation type="submission" date="2018-02" db="EMBL/GenBank/DDBJ databases">
        <title>Draft Genome of Achromobacter spanius stain 6.</title>
        <authorList>
            <person name="Gunasekera T.S."/>
            <person name="Radwan O."/>
            <person name="Ruiz O.N."/>
        </authorList>
    </citation>
    <scope>NUCLEOTIDE SEQUENCE [LARGE SCALE GENOMIC DNA]</scope>
    <source>
        <strain evidence="6 7">6</strain>
    </source>
</reference>
<evidence type="ECO:0000256" key="2">
    <source>
        <dbReference type="ARBA" id="ARBA00023125"/>
    </source>
</evidence>
<gene>
    <name evidence="6" type="ORF">C4E15_16215</name>
</gene>
<feature type="domain" description="HTH tetR-type" evidence="5">
    <location>
        <begin position="11"/>
        <end position="71"/>
    </location>
</feature>
<dbReference type="PRINTS" id="PR00455">
    <property type="entry name" value="HTHTETR"/>
</dbReference>
<accession>A0A2S5GP90</accession>
<dbReference type="InterPro" id="IPR001647">
    <property type="entry name" value="HTH_TetR"/>
</dbReference>
<dbReference type="PANTHER" id="PTHR30055">
    <property type="entry name" value="HTH-TYPE TRANSCRIPTIONAL REGULATOR RUTR"/>
    <property type="match status" value="1"/>
</dbReference>
<dbReference type="InterPro" id="IPR039536">
    <property type="entry name" value="TetR_C_Proteobacteria"/>
</dbReference>
<dbReference type="RefSeq" id="WP_104144247.1">
    <property type="nucleotide sequence ID" value="NZ_PREU01000007.1"/>
</dbReference>
<evidence type="ECO:0000256" key="4">
    <source>
        <dbReference type="PROSITE-ProRule" id="PRU00335"/>
    </source>
</evidence>
<dbReference type="InterPro" id="IPR050109">
    <property type="entry name" value="HTH-type_TetR-like_transc_reg"/>
</dbReference>
<evidence type="ECO:0000256" key="3">
    <source>
        <dbReference type="ARBA" id="ARBA00023163"/>
    </source>
</evidence>
<evidence type="ECO:0000313" key="7">
    <source>
        <dbReference type="Proteomes" id="UP000239990"/>
    </source>
</evidence>
<name>A0A2S5GP90_9BURK</name>
<keyword evidence="2 4" id="KW-0238">DNA-binding</keyword>
<comment type="caution">
    <text evidence="6">The sequence shown here is derived from an EMBL/GenBank/DDBJ whole genome shotgun (WGS) entry which is preliminary data.</text>
</comment>
<dbReference type="AlphaFoldDB" id="A0A2S5GP90"/>
<keyword evidence="1" id="KW-0805">Transcription regulation</keyword>
<dbReference type="InterPro" id="IPR036271">
    <property type="entry name" value="Tet_transcr_reg_TetR-rel_C_sf"/>
</dbReference>
<dbReference type="EMBL" id="PREU01000007">
    <property type="protein sequence ID" value="PPA74912.1"/>
    <property type="molecule type" value="Genomic_DNA"/>
</dbReference>
<dbReference type="SUPFAM" id="SSF48498">
    <property type="entry name" value="Tetracyclin repressor-like, C-terminal domain"/>
    <property type="match status" value="1"/>
</dbReference>
<dbReference type="Pfam" id="PF00440">
    <property type="entry name" value="TetR_N"/>
    <property type="match status" value="1"/>
</dbReference>
<proteinExistence type="predicted"/>
<dbReference type="InterPro" id="IPR009057">
    <property type="entry name" value="Homeodomain-like_sf"/>
</dbReference>
<keyword evidence="3" id="KW-0804">Transcription</keyword>
<dbReference type="GO" id="GO:0003700">
    <property type="term" value="F:DNA-binding transcription factor activity"/>
    <property type="evidence" value="ECO:0007669"/>
    <property type="project" value="TreeGrafter"/>
</dbReference>
<dbReference type="Proteomes" id="UP000239990">
    <property type="component" value="Unassembled WGS sequence"/>
</dbReference>
<dbReference type="GO" id="GO:0000976">
    <property type="term" value="F:transcription cis-regulatory region binding"/>
    <property type="evidence" value="ECO:0007669"/>
    <property type="project" value="TreeGrafter"/>
</dbReference>
<feature type="DNA-binding region" description="H-T-H motif" evidence="4">
    <location>
        <begin position="34"/>
        <end position="53"/>
    </location>
</feature>
<dbReference type="Pfam" id="PF14246">
    <property type="entry name" value="TetR_C_7"/>
    <property type="match status" value="1"/>
</dbReference>
<evidence type="ECO:0000256" key="1">
    <source>
        <dbReference type="ARBA" id="ARBA00023015"/>
    </source>
</evidence>
<evidence type="ECO:0000313" key="6">
    <source>
        <dbReference type="EMBL" id="PPA74912.1"/>
    </source>
</evidence>